<dbReference type="InterPro" id="IPR000742">
    <property type="entry name" value="EGF"/>
</dbReference>
<evidence type="ECO:0000256" key="3">
    <source>
        <dbReference type="ARBA" id="ARBA00022737"/>
    </source>
</evidence>
<gene>
    <name evidence="8" type="ORF">SNE40_022319</name>
</gene>
<evidence type="ECO:0000256" key="6">
    <source>
        <dbReference type="PROSITE-ProRule" id="PRU00076"/>
    </source>
</evidence>
<evidence type="ECO:0000313" key="8">
    <source>
        <dbReference type="EMBL" id="KAK6165383.1"/>
    </source>
</evidence>
<dbReference type="SUPFAM" id="SSF57196">
    <property type="entry name" value="EGF/Laminin"/>
    <property type="match status" value="3"/>
</dbReference>
<dbReference type="PROSITE" id="PS50026">
    <property type="entry name" value="EGF_3"/>
    <property type="match status" value="3"/>
</dbReference>
<keyword evidence="3" id="KW-0677">Repeat</keyword>
<feature type="domain" description="EGF-like" evidence="7">
    <location>
        <begin position="8"/>
        <end position="44"/>
    </location>
</feature>
<dbReference type="SMART" id="SM00181">
    <property type="entry name" value="EGF"/>
    <property type="match status" value="3"/>
</dbReference>
<dbReference type="FunFam" id="2.10.25.10:FF:000066">
    <property type="entry name" value="FAT atypical cadherin 4"/>
    <property type="match status" value="1"/>
</dbReference>
<dbReference type="PANTHER" id="PTHR12916:SF4">
    <property type="entry name" value="UNINFLATABLE, ISOFORM C"/>
    <property type="match status" value="1"/>
</dbReference>
<dbReference type="PROSITE" id="PS00022">
    <property type="entry name" value="EGF_1"/>
    <property type="match status" value="1"/>
</dbReference>
<protein>
    <recommendedName>
        <fullName evidence="7">EGF-like domain-containing protein</fullName>
    </recommendedName>
</protein>
<dbReference type="CDD" id="cd00054">
    <property type="entry name" value="EGF_CA"/>
    <property type="match status" value="3"/>
</dbReference>
<evidence type="ECO:0000256" key="2">
    <source>
        <dbReference type="ARBA" id="ARBA00022729"/>
    </source>
</evidence>
<dbReference type="EMBL" id="JAZGQO010000021">
    <property type="protein sequence ID" value="KAK6165383.1"/>
    <property type="molecule type" value="Genomic_DNA"/>
</dbReference>
<feature type="domain" description="EGF-like" evidence="7">
    <location>
        <begin position="45"/>
        <end position="77"/>
    </location>
</feature>
<dbReference type="InterPro" id="IPR001881">
    <property type="entry name" value="EGF-like_Ca-bd_dom"/>
</dbReference>
<feature type="disulfide bond" evidence="6">
    <location>
        <begin position="34"/>
        <end position="43"/>
    </location>
</feature>
<name>A0AAN8G0D2_PATCE</name>
<comment type="caution">
    <text evidence="6">Lacks conserved residue(s) required for the propagation of feature annotation.</text>
</comment>
<keyword evidence="5" id="KW-0325">Glycoprotein</keyword>
<evidence type="ECO:0000256" key="1">
    <source>
        <dbReference type="ARBA" id="ARBA00022536"/>
    </source>
</evidence>
<keyword evidence="9" id="KW-1185">Reference proteome</keyword>
<proteinExistence type="predicted"/>
<feature type="disulfide bond" evidence="6">
    <location>
        <begin position="107"/>
        <end position="116"/>
    </location>
</feature>
<dbReference type="SMART" id="SM00179">
    <property type="entry name" value="EGF_CA"/>
    <property type="match status" value="3"/>
</dbReference>
<organism evidence="8 9">
    <name type="scientific">Patella caerulea</name>
    <name type="common">Rayed Mediterranean limpet</name>
    <dbReference type="NCBI Taxonomy" id="87958"/>
    <lineage>
        <taxon>Eukaryota</taxon>
        <taxon>Metazoa</taxon>
        <taxon>Spiralia</taxon>
        <taxon>Lophotrochozoa</taxon>
        <taxon>Mollusca</taxon>
        <taxon>Gastropoda</taxon>
        <taxon>Patellogastropoda</taxon>
        <taxon>Patelloidea</taxon>
        <taxon>Patellidae</taxon>
        <taxon>Patella</taxon>
    </lineage>
</organism>
<dbReference type="PANTHER" id="PTHR12916">
    <property type="entry name" value="CYTOCHROME C OXIDASE POLYPEPTIDE VIC-2"/>
    <property type="match status" value="1"/>
</dbReference>
<accession>A0AAN8G0D2</accession>
<dbReference type="GO" id="GO:0007219">
    <property type="term" value="P:Notch signaling pathway"/>
    <property type="evidence" value="ECO:0007669"/>
    <property type="project" value="TreeGrafter"/>
</dbReference>
<dbReference type="GO" id="GO:0005112">
    <property type="term" value="F:Notch binding"/>
    <property type="evidence" value="ECO:0007669"/>
    <property type="project" value="TreeGrafter"/>
</dbReference>
<evidence type="ECO:0000259" key="7">
    <source>
        <dbReference type="PROSITE" id="PS50026"/>
    </source>
</evidence>
<dbReference type="PROSITE" id="PS01186">
    <property type="entry name" value="EGF_2"/>
    <property type="match status" value="1"/>
</dbReference>
<keyword evidence="2" id="KW-0732">Signal</keyword>
<comment type="caution">
    <text evidence="8">The sequence shown here is derived from an EMBL/GenBank/DDBJ whole genome shotgun (WGS) entry which is preliminary data.</text>
</comment>
<keyword evidence="4 6" id="KW-1015">Disulfide bond</keyword>
<evidence type="ECO:0000256" key="5">
    <source>
        <dbReference type="ARBA" id="ARBA00023180"/>
    </source>
</evidence>
<dbReference type="Proteomes" id="UP001347796">
    <property type="component" value="Unassembled WGS sequence"/>
</dbReference>
<dbReference type="Gene3D" id="2.10.25.10">
    <property type="entry name" value="Laminin"/>
    <property type="match status" value="3"/>
</dbReference>
<feature type="domain" description="EGF-like" evidence="7">
    <location>
        <begin position="80"/>
        <end position="117"/>
    </location>
</feature>
<evidence type="ECO:0000313" key="9">
    <source>
        <dbReference type="Proteomes" id="UP001347796"/>
    </source>
</evidence>
<reference evidence="8 9" key="1">
    <citation type="submission" date="2024-01" db="EMBL/GenBank/DDBJ databases">
        <title>The genome of the rayed Mediterranean limpet Patella caerulea (Linnaeus, 1758).</title>
        <authorList>
            <person name="Anh-Thu Weber A."/>
            <person name="Halstead-Nussloch G."/>
        </authorList>
    </citation>
    <scope>NUCLEOTIDE SEQUENCE [LARGE SCALE GENOMIC DNA]</scope>
    <source>
        <strain evidence="8">AATW-2023a</strain>
        <tissue evidence="8">Whole specimen</tissue>
    </source>
</reference>
<dbReference type="AlphaFoldDB" id="A0AAN8G0D2"/>
<dbReference type="Pfam" id="PF00008">
    <property type="entry name" value="EGF"/>
    <property type="match status" value="2"/>
</dbReference>
<keyword evidence="1 6" id="KW-0245">EGF-like domain</keyword>
<evidence type="ECO:0000256" key="4">
    <source>
        <dbReference type="ARBA" id="ARBA00023157"/>
    </source>
</evidence>
<dbReference type="FunFam" id="2.10.25.10:FF:000255">
    <property type="entry name" value="Sushi, nidogen and EGF-like domains 1"/>
    <property type="match status" value="1"/>
</dbReference>
<sequence>MPGRLLIPVSACEPNPCKNNGICTPPENAYRCSCTPGYLGPNCDVNACLPNPCENNGTCSPVDKGYICNCATGYLGKLCDVNPCDIYNPCKNNGRCYPSEFGVSCSCPPGFIGESCQDSEDITLVVVEERVCDVTECKARGGRCAKQRCQTDVNNCGGKACTANNEVCIDDTCVNYGDNCGTIDGIFNACTRAGEKCGNGKFCSEFDKCVNDTCRPKDQCTDNNGDCSVFSATGTCSGGACLATCVEDKACGGWRCRGGFCAVAKCGETYCRLLPQL</sequence>
<dbReference type="GO" id="GO:0005509">
    <property type="term" value="F:calcium ion binding"/>
    <property type="evidence" value="ECO:0007669"/>
    <property type="project" value="InterPro"/>
</dbReference>